<evidence type="ECO:0000313" key="19">
    <source>
        <dbReference type="EMBL" id="BDS13781.1"/>
    </source>
</evidence>
<dbReference type="GO" id="GO:0006260">
    <property type="term" value="P:DNA replication"/>
    <property type="evidence" value="ECO:0007669"/>
    <property type="project" value="UniProtKB-KW"/>
</dbReference>
<evidence type="ECO:0000256" key="14">
    <source>
        <dbReference type="ARBA" id="ARBA00041592"/>
    </source>
</evidence>
<dbReference type="PANTHER" id="PTHR47707">
    <property type="entry name" value="8-OXO-DGTP DIPHOSPHATASE"/>
    <property type="match status" value="1"/>
</dbReference>
<dbReference type="SUPFAM" id="SSF55811">
    <property type="entry name" value="Nudix"/>
    <property type="match status" value="1"/>
</dbReference>
<evidence type="ECO:0000256" key="6">
    <source>
        <dbReference type="ARBA" id="ARBA00022763"/>
    </source>
</evidence>
<comment type="catalytic activity">
    <reaction evidence="10">
        <text>8-oxo-dGTP + H2O = 8-oxo-dGMP + diphosphate + H(+)</text>
        <dbReference type="Rhea" id="RHEA:31575"/>
        <dbReference type="ChEBI" id="CHEBI:15377"/>
        <dbReference type="ChEBI" id="CHEBI:15378"/>
        <dbReference type="ChEBI" id="CHEBI:33019"/>
        <dbReference type="ChEBI" id="CHEBI:63224"/>
        <dbReference type="ChEBI" id="CHEBI:77896"/>
        <dbReference type="EC" id="3.6.1.55"/>
    </reaction>
</comment>
<dbReference type="CDD" id="cd03425">
    <property type="entry name" value="NUDIX_MutT_NudA_like"/>
    <property type="match status" value="1"/>
</dbReference>
<evidence type="ECO:0000256" key="16">
    <source>
        <dbReference type="ARBA" id="ARBA00042798"/>
    </source>
</evidence>
<organism evidence="19 20">
    <name type="scientific">Aureispira anguillae</name>
    <dbReference type="NCBI Taxonomy" id="2864201"/>
    <lineage>
        <taxon>Bacteria</taxon>
        <taxon>Pseudomonadati</taxon>
        <taxon>Bacteroidota</taxon>
        <taxon>Saprospiria</taxon>
        <taxon>Saprospirales</taxon>
        <taxon>Saprospiraceae</taxon>
        <taxon>Aureispira</taxon>
    </lineage>
</organism>
<dbReference type="AlphaFoldDB" id="A0A916DW72"/>
<dbReference type="EMBL" id="AP026867">
    <property type="protein sequence ID" value="BDS13781.1"/>
    <property type="molecule type" value="Genomic_DNA"/>
</dbReference>
<dbReference type="GO" id="GO:0008413">
    <property type="term" value="F:8-oxo-7,8-dihydroguanosine triphosphate pyrophosphatase activity"/>
    <property type="evidence" value="ECO:0007669"/>
    <property type="project" value="TreeGrafter"/>
</dbReference>
<evidence type="ECO:0000256" key="2">
    <source>
        <dbReference type="ARBA" id="ARBA00005582"/>
    </source>
</evidence>
<dbReference type="PANTHER" id="PTHR47707:SF1">
    <property type="entry name" value="NUDIX HYDROLASE FAMILY PROTEIN"/>
    <property type="match status" value="1"/>
</dbReference>
<dbReference type="GO" id="GO:0044715">
    <property type="term" value="F:8-oxo-dGDP phosphatase activity"/>
    <property type="evidence" value="ECO:0007669"/>
    <property type="project" value="TreeGrafter"/>
</dbReference>
<dbReference type="InterPro" id="IPR020476">
    <property type="entry name" value="Nudix_hydrolase"/>
</dbReference>
<evidence type="ECO:0000256" key="4">
    <source>
        <dbReference type="ARBA" id="ARBA00022705"/>
    </source>
</evidence>
<dbReference type="InterPro" id="IPR000086">
    <property type="entry name" value="NUDIX_hydrolase_dom"/>
</dbReference>
<reference evidence="19" key="1">
    <citation type="submission" date="2022-09" db="EMBL/GenBank/DDBJ databases">
        <title>Aureispira anguillicida sp. nov., isolated from Leptocephalus of Japanese eel Anguilla japonica.</title>
        <authorList>
            <person name="Yuasa K."/>
            <person name="Mekata T."/>
            <person name="Ikunari K."/>
        </authorList>
    </citation>
    <scope>NUCLEOTIDE SEQUENCE</scope>
    <source>
        <strain evidence="19">EL160426</strain>
    </source>
</reference>
<evidence type="ECO:0000259" key="18">
    <source>
        <dbReference type="PROSITE" id="PS51462"/>
    </source>
</evidence>
<comment type="cofactor">
    <cofactor evidence="1">
        <name>Mg(2+)</name>
        <dbReference type="ChEBI" id="CHEBI:18420"/>
    </cofactor>
</comment>
<keyword evidence="9" id="KW-0234">DNA repair</keyword>
<dbReference type="GO" id="GO:0006281">
    <property type="term" value="P:DNA repair"/>
    <property type="evidence" value="ECO:0007669"/>
    <property type="project" value="UniProtKB-KW"/>
</dbReference>
<proteinExistence type="inferred from homology"/>
<dbReference type="Pfam" id="PF00293">
    <property type="entry name" value="NUDIX"/>
    <property type="match status" value="1"/>
</dbReference>
<evidence type="ECO:0000256" key="10">
    <source>
        <dbReference type="ARBA" id="ARBA00035861"/>
    </source>
</evidence>
<evidence type="ECO:0000256" key="17">
    <source>
        <dbReference type="RuleBase" id="RU003476"/>
    </source>
</evidence>
<keyword evidence="7 17" id="KW-0378">Hydrolase</keyword>
<accession>A0A916DW72</accession>
<evidence type="ECO:0000256" key="9">
    <source>
        <dbReference type="ARBA" id="ARBA00023204"/>
    </source>
</evidence>
<comment type="similarity">
    <text evidence="2 17">Belongs to the Nudix hydrolase family.</text>
</comment>
<dbReference type="KEGG" id="aup:AsAng_0045430"/>
<dbReference type="InterPro" id="IPR015797">
    <property type="entry name" value="NUDIX_hydrolase-like_dom_sf"/>
</dbReference>
<keyword evidence="20" id="KW-1185">Reference proteome</keyword>
<dbReference type="GO" id="GO:0044716">
    <property type="term" value="F:8-oxo-GDP phosphatase activity"/>
    <property type="evidence" value="ECO:0007669"/>
    <property type="project" value="TreeGrafter"/>
</dbReference>
<evidence type="ECO:0000256" key="5">
    <source>
        <dbReference type="ARBA" id="ARBA00022723"/>
    </source>
</evidence>
<keyword evidence="6" id="KW-0227">DNA damage</keyword>
<dbReference type="Gene3D" id="3.90.79.10">
    <property type="entry name" value="Nucleoside Triphosphate Pyrophosphohydrolase"/>
    <property type="match status" value="1"/>
</dbReference>
<evidence type="ECO:0000256" key="7">
    <source>
        <dbReference type="ARBA" id="ARBA00022801"/>
    </source>
</evidence>
<evidence type="ECO:0000256" key="11">
    <source>
        <dbReference type="ARBA" id="ARBA00036904"/>
    </source>
</evidence>
<dbReference type="InterPro" id="IPR020084">
    <property type="entry name" value="NUDIX_hydrolase_CS"/>
</dbReference>
<dbReference type="PROSITE" id="PS51462">
    <property type="entry name" value="NUDIX"/>
    <property type="match status" value="1"/>
</dbReference>
<protein>
    <recommendedName>
        <fullName evidence="13">8-oxo-dGTP diphosphatase</fullName>
        <ecNumber evidence="12">3.6.1.55</ecNumber>
    </recommendedName>
    <alternativeName>
        <fullName evidence="16">7,8-dihydro-8-oxoguanine-triphosphatase</fullName>
    </alternativeName>
    <alternativeName>
        <fullName evidence="15">Mutator protein MutT</fullName>
    </alternativeName>
    <alternativeName>
        <fullName evidence="14">dGTP pyrophosphohydrolase</fullName>
    </alternativeName>
</protein>
<dbReference type="EC" id="3.6.1.55" evidence="12"/>
<sequence>MKQRMRVTCGVIKQAGKFLIVQRAGGTSHAFKWEFPGGKVDPGETESECMARELKEELDIEVAVGERLIPIEREESNVIIELIPFFCTIIGGEITLLEHLQLAWIDINKPIQYDLCIGDYSIVDQLRG</sequence>
<dbReference type="PRINTS" id="PR00502">
    <property type="entry name" value="NUDIXFAMILY"/>
</dbReference>
<dbReference type="InterPro" id="IPR047127">
    <property type="entry name" value="MutT-like"/>
</dbReference>
<evidence type="ECO:0000256" key="3">
    <source>
        <dbReference type="ARBA" id="ARBA00022457"/>
    </source>
</evidence>
<dbReference type="GO" id="GO:0035539">
    <property type="term" value="F:8-oxo-7,8-dihydrodeoxyguanosine triphosphate pyrophosphatase activity"/>
    <property type="evidence" value="ECO:0007669"/>
    <property type="project" value="UniProtKB-EC"/>
</dbReference>
<keyword evidence="8" id="KW-0460">Magnesium</keyword>
<feature type="domain" description="Nudix hydrolase" evidence="18">
    <location>
        <begin position="2"/>
        <end position="128"/>
    </location>
</feature>
<dbReference type="Proteomes" id="UP001060919">
    <property type="component" value="Chromosome"/>
</dbReference>
<comment type="catalytic activity">
    <reaction evidence="11">
        <text>8-oxo-GTP + H2O = 8-oxo-GMP + diphosphate + H(+)</text>
        <dbReference type="Rhea" id="RHEA:67616"/>
        <dbReference type="ChEBI" id="CHEBI:15377"/>
        <dbReference type="ChEBI" id="CHEBI:15378"/>
        <dbReference type="ChEBI" id="CHEBI:33019"/>
        <dbReference type="ChEBI" id="CHEBI:143553"/>
        <dbReference type="ChEBI" id="CHEBI:145694"/>
    </reaction>
</comment>
<evidence type="ECO:0000256" key="1">
    <source>
        <dbReference type="ARBA" id="ARBA00001946"/>
    </source>
</evidence>
<evidence type="ECO:0000256" key="13">
    <source>
        <dbReference type="ARBA" id="ARBA00040794"/>
    </source>
</evidence>
<evidence type="ECO:0000256" key="8">
    <source>
        <dbReference type="ARBA" id="ARBA00022842"/>
    </source>
</evidence>
<evidence type="ECO:0000313" key="20">
    <source>
        <dbReference type="Proteomes" id="UP001060919"/>
    </source>
</evidence>
<gene>
    <name evidence="19" type="ORF">AsAng_0045430</name>
</gene>
<evidence type="ECO:0000256" key="15">
    <source>
        <dbReference type="ARBA" id="ARBA00041979"/>
    </source>
</evidence>
<evidence type="ECO:0000256" key="12">
    <source>
        <dbReference type="ARBA" id="ARBA00038905"/>
    </source>
</evidence>
<keyword evidence="4" id="KW-0235">DNA replication</keyword>
<keyword evidence="5" id="KW-0479">Metal-binding</keyword>
<dbReference type="PROSITE" id="PS00893">
    <property type="entry name" value="NUDIX_BOX"/>
    <property type="match status" value="1"/>
</dbReference>
<dbReference type="RefSeq" id="WP_319993634.1">
    <property type="nucleotide sequence ID" value="NZ_AP026867.1"/>
</dbReference>
<dbReference type="GO" id="GO:0046872">
    <property type="term" value="F:metal ion binding"/>
    <property type="evidence" value="ECO:0007669"/>
    <property type="project" value="UniProtKB-KW"/>
</dbReference>
<keyword evidence="3" id="KW-0515">Mutator protein</keyword>
<name>A0A916DW72_9BACT</name>